<comment type="subcellular location">
    <subcellularLocation>
        <location evidence="2">Cell membrane</location>
        <topology evidence="2">Multi-pass membrane protein</topology>
    </subcellularLocation>
</comment>
<sequence>MKLLVSYLWKNLLLSILMTWLSLSLLFALFDFLAELGDTKVGTRYGVLQALLYVVYSLPRTLYENFPYAALIGSLMGLGNLAANSEITAMRAAGFSIRQIVLTTLKLGLVLSLLAFALGEWVVPRAEAYAENFKIRSLQQELSISEEGVWLKNGKQLIHIDKVWSEAKVDGLAIYEVDEQVGGISRILKAAHAERQGESWQLQQVVDQYLSKSGVELARHEQLLLKDILPSKILSLATVTPEQLAARELAEFIQHQRDNALNTDRFELEYWKHFTTPLSTLVMLVLAAPLVFGFQRNAGAGQRIFIGILIGISYLLLDRIIGRTGLVYGLPPLLSAILPMLLFSALGLLMLGRVR</sequence>
<evidence type="ECO:0000256" key="1">
    <source>
        <dbReference type="ARBA" id="ARBA00002265"/>
    </source>
</evidence>
<keyword evidence="5 9" id="KW-0812">Transmembrane</keyword>
<dbReference type="Proteomes" id="UP000190460">
    <property type="component" value="Unassembled WGS sequence"/>
</dbReference>
<evidence type="ECO:0000256" key="7">
    <source>
        <dbReference type="ARBA" id="ARBA00023136"/>
    </source>
</evidence>
<evidence type="ECO:0000256" key="3">
    <source>
        <dbReference type="ARBA" id="ARBA00007725"/>
    </source>
</evidence>
<keyword evidence="11" id="KW-1185">Reference proteome</keyword>
<feature type="transmembrane region" description="Helical" evidence="9">
    <location>
        <begin position="65"/>
        <end position="83"/>
    </location>
</feature>
<dbReference type="GO" id="GO:0043190">
    <property type="term" value="C:ATP-binding cassette (ABC) transporter complex"/>
    <property type="evidence" value="ECO:0007669"/>
    <property type="project" value="InterPro"/>
</dbReference>
<comment type="function">
    <text evidence="1">Part of the ABC transporter complex LptBFG involved in the translocation of lipopolysaccharide (LPS) from the inner membrane to the outer membrane.</text>
</comment>
<accession>A0A1T4WKQ3</accession>
<comment type="subunit">
    <text evidence="8">Component of the lipopolysaccharide transport and assembly complex. The LptBFG transporter is composed of two ATP-binding proteins (LptB) and two transmembrane proteins (LptF and LptG).</text>
</comment>
<evidence type="ECO:0000256" key="5">
    <source>
        <dbReference type="ARBA" id="ARBA00022692"/>
    </source>
</evidence>
<evidence type="ECO:0000313" key="11">
    <source>
        <dbReference type="Proteomes" id="UP000190460"/>
    </source>
</evidence>
<keyword evidence="6 9" id="KW-1133">Transmembrane helix</keyword>
<keyword evidence="7 9" id="KW-0472">Membrane</keyword>
<evidence type="ECO:0000256" key="4">
    <source>
        <dbReference type="ARBA" id="ARBA00022475"/>
    </source>
</evidence>
<dbReference type="AlphaFoldDB" id="A0A1T4WKQ3"/>
<dbReference type="PANTHER" id="PTHR33529">
    <property type="entry name" value="SLR0882 PROTEIN-RELATED"/>
    <property type="match status" value="1"/>
</dbReference>
<dbReference type="OrthoDB" id="9776227at2"/>
<evidence type="ECO:0000256" key="8">
    <source>
        <dbReference type="ARBA" id="ARBA00026081"/>
    </source>
</evidence>
<evidence type="ECO:0000256" key="9">
    <source>
        <dbReference type="SAM" id="Phobius"/>
    </source>
</evidence>
<proteinExistence type="inferred from homology"/>
<organism evidence="10 11">
    <name type="scientific">Thiothrix eikelboomii</name>
    <dbReference type="NCBI Taxonomy" id="92487"/>
    <lineage>
        <taxon>Bacteria</taxon>
        <taxon>Pseudomonadati</taxon>
        <taxon>Pseudomonadota</taxon>
        <taxon>Gammaproteobacteria</taxon>
        <taxon>Thiotrichales</taxon>
        <taxon>Thiotrichaceae</taxon>
        <taxon>Thiothrix</taxon>
    </lineage>
</organism>
<evidence type="ECO:0000256" key="6">
    <source>
        <dbReference type="ARBA" id="ARBA00022989"/>
    </source>
</evidence>
<comment type="similarity">
    <text evidence="3">Belongs to the LptF/LptG family.</text>
</comment>
<dbReference type="STRING" id="92487.SAMN02745130_01761"/>
<dbReference type="EMBL" id="FUYB01000006">
    <property type="protein sequence ID" value="SKA77221.1"/>
    <property type="molecule type" value="Genomic_DNA"/>
</dbReference>
<feature type="transmembrane region" description="Helical" evidence="9">
    <location>
        <begin position="12"/>
        <end position="34"/>
    </location>
</feature>
<protein>
    <submittedName>
        <fullName evidence="10">Lipopolysaccharide export system permease protein</fullName>
    </submittedName>
</protein>
<dbReference type="PANTHER" id="PTHR33529:SF2">
    <property type="entry name" value="LIPOPOLYSACCHARIDE EXPORT SYSTEM PERMEASE PROTEIN LPTG"/>
    <property type="match status" value="1"/>
</dbReference>
<keyword evidence="4" id="KW-1003">Cell membrane</keyword>
<dbReference type="InterPro" id="IPR030923">
    <property type="entry name" value="LptG"/>
</dbReference>
<reference evidence="10 11" key="1">
    <citation type="submission" date="2017-02" db="EMBL/GenBank/DDBJ databases">
        <authorList>
            <person name="Peterson S.W."/>
        </authorList>
    </citation>
    <scope>NUCLEOTIDE SEQUENCE [LARGE SCALE GENOMIC DNA]</scope>
    <source>
        <strain evidence="10 11">ATCC 49788</strain>
    </source>
</reference>
<dbReference type="InterPro" id="IPR005495">
    <property type="entry name" value="LptG/LptF_permease"/>
</dbReference>
<feature type="transmembrane region" description="Helical" evidence="9">
    <location>
        <begin position="274"/>
        <end position="292"/>
    </location>
</feature>
<dbReference type="RefSeq" id="WP_078922229.1">
    <property type="nucleotide sequence ID" value="NZ_FUYB01000006.1"/>
</dbReference>
<feature type="transmembrane region" description="Helical" evidence="9">
    <location>
        <begin position="304"/>
        <end position="321"/>
    </location>
</feature>
<dbReference type="GO" id="GO:0015920">
    <property type="term" value="P:lipopolysaccharide transport"/>
    <property type="evidence" value="ECO:0007669"/>
    <property type="project" value="TreeGrafter"/>
</dbReference>
<name>A0A1T4WKQ3_9GAMM</name>
<dbReference type="Pfam" id="PF03739">
    <property type="entry name" value="LptF_LptG"/>
    <property type="match status" value="1"/>
</dbReference>
<feature type="transmembrane region" description="Helical" evidence="9">
    <location>
        <begin position="95"/>
        <end position="118"/>
    </location>
</feature>
<feature type="transmembrane region" description="Helical" evidence="9">
    <location>
        <begin position="333"/>
        <end position="352"/>
    </location>
</feature>
<dbReference type="NCBIfam" id="TIGR04408">
    <property type="entry name" value="LptG_lptG"/>
    <property type="match status" value="1"/>
</dbReference>
<evidence type="ECO:0000313" key="10">
    <source>
        <dbReference type="EMBL" id="SKA77221.1"/>
    </source>
</evidence>
<evidence type="ECO:0000256" key="2">
    <source>
        <dbReference type="ARBA" id="ARBA00004651"/>
    </source>
</evidence>
<dbReference type="GO" id="GO:0055085">
    <property type="term" value="P:transmembrane transport"/>
    <property type="evidence" value="ECO:0007669"/>
    <property type="project" value="InterPro"/>
</dbReference>
<gene>
    <name evidence="10" type="ORF">SAMN02745130_01761</name>
</gene>